<evidence type="ECO:0000313" key="4">
    <source>
        <dbReference type="Proteomes" id="UP000243535"/>
    </source>
</evidence>
<evidence type="ECO:0000259" key="2">
    <source>
        <dbReference type="Pfam" id="PF02120"/>
    </source>
</evidence>
<feature type="domain" description="Flagellar hook-length control protein-like C-terminal" evidence="2">
    <location>
        <begin position="189"/>
        <end position="269"/>
    </location>
</feature>
<dbReference type="OrthoDB" id="8596319at2"/>
<evidence type="ECO:0000256" key="1">
    <source>
        <dbReference type="SAM" id="MobiDB-lite"/>
    </source>
</evidence>
<keyword evidence="4" id="KW-1185">Reference proteome</keyword>
<proteinExistence type="predicted"/>
<accession>A0A0K6GUQ3</accession>
<dbReference type="InterPro" id="IPR052563">
    <property type="entry name" value="FliK"/>
</dbReference>
<name>A0A0K6GUQ3_9NEIS</name>
<evidence type="ECO:0000313" key="3">
    <source>
        <dbReference type="EMBL" id="CUA82274.1"/>
    </source>
</evidence>
<dbReference type="PANTHER" id="PTHR37533:SF2">
    <property type="entry name" value="FLAGELLAR HOOK-LENGTH CONTROL PROTEIN"/>
    <property type="match status" value="1"/>
</dbReference>
<feature type="region of interest" description="Disordered" evidence="1">
    <location>
        <begin position="1"/>
        <end position="25"/>
    </location>
</feature>
<dbReference type="RefSeq" id="WP_055433560.1">
    <property type="nucleotide sequence ID" value="NZ_CYHA01000002.1"/>
</dbReference>
<dbReference type="EMBL" id="CYHA01000002">
    <property type="protein sequence ID" value="CUA82274.1"/>
    <property type="molecule type" value="Genomic_DNA"/>
</dbReference>
<dbReference type="Proteomes" id="UP000243535">
    <property type="component" value="Unassembled WGS sequence"/>
</dbReference>
<keyword evidence="3" id="KW-0966">Cell projection</keyword>
<dbReference type="Gene3D" id="3.30.750.140">
    <property type="match status" value="1"/>
</dbReference>
<dbReference type="CDD" id="cd17470">
    <property type="entry name" value="T3SS_Flik_C"/>
    <property type="match status" value="1"/>
</dbReference>
<feature type="compositionally biased region" description="Low complexity" evidence="1">
    <location>
        <begin position="8"/>
        <end position="24"/>
    </location>
</feature>
<reference evidence="4" key="1">
    <citation type="submission" date="2015-08" db="EMBL/GenBank/DDBJ databases">
        <authorList>
            <person name="Varghese N."/>
        </authorList>
    </citation>
    <scope>NUCLEOTIDE SEQUENCE [LARGE SCALE GENOMIC DNA]</scope>
    <source>
        <strain evidence="4">DSM 17901</strain>
    </source>
</reference>
<dbReference type="PANTHER" id="PTHR37533">
    <property type="entry name" value="FLAGELLAR HOOK-LENGTH CONTROL PROTEIN"/>
    <property type="match status" value="1"/>
</dbReference>
<protein>
    <submittedName>
        <fullName evidence="3">Flagellar hook-length control protein FliK</fullName>
    </submittedName>
</protein>
<sequence>MTITVHTAAKAAPSASSQPGSNAAVTPADAGGLFSLLLGAQLGQAFSDPLKTSAQGEGDASMAKEKPATLGAEANAATPLFQMAPVTLPVVPQPAQPLKLDATAEATGVGDAAAAGDPTLWATSLARRQEDGNNLPPQAEEGAGFLPLMQAQGTHGGGETGRATSANVPVFTVQVPVSDQQWPKAMGQQLMNMALLKADTAQIQINPPHLGPIEVNLKLNNDQAQVVFTAALPATREALENSMPRLASMLSASGIQLTDAQVSSGQSGDPRQQFFQQQAAARQKGAAVAEDDPLAAIRAARSIVSIFA</sequence>
<dbReference type="AlphaFoldDB" id="A0A0K6GUQ3"/>
<keyword evidence="3" id="KW-0969">Cilium</keyword>
<gene>
    <name evidence="3" type="ORF">Ga0061063_1139</name>
</gene>
<dbReference type="Pfam" id="PF02120">
    <property type="entry name" value="Flg_hook"/>
    <property type="match status" value="1"/>
</dbReference>
<dbReference type="InterPro" id="IPR021136">
    <property type="entry name" value="Flagellar_hook_control-like_C"/>
</dbReference>
<keyword evidence="3" id="KW-0282">Flagellum</keyword>
<organism evidence="3 4">
    <name type="scientific">Gulbenkiania indica</name>
    <dbReference type="NCBI Taxonomy" id="375574"/>
    <lineage>
        <taxon>Bacteria</taxon>
        <taxon>Pseudomonadati</taxon>
        <taxon>Pseudomonadota</taxon>
        <taxon>Betaproteobacteria</taxon>
        <taxon>Neisseriales</taxon>
        <taxon>Chromobacteriaceae</taxon>
        <taxon>Gulbenkiania</taxon>
    </lineage>
</organism>
<dbReference type="STRING" id="375574.GCA_001418035_00932"/>
<dbReference type="InterPro" id="IPR038610">
    <property type="entry name" value="FliK-like_C_sf"/>
</dbReference>